<gene>
    <name evidence="2" type="ORF">DFH07DRAFT_795656</name>
</gene>
<evidence type="ECO:0000313" key="2">
    <source>
        <dbReference type="EMBL" id="KAJ7778701.1"/>
    </source>
</evidence>
<accession>A0AAD7NX07</accession>
<dbReference type="Proteomes" id="UP001215280">
    <property type="component" value="Unassembled WGS sequence"/>
</dbReference>
<keyword evidence="3" id="KW-1185">Reference proteome</keyword>
<dbReference type="AlphaFoldDB" id="A0AAD7NX07"/>
<protein>
    <submittedName>
        <fullName evidence="2">Uncharacterized protein</fullName>
    </submittedName>
</protein>
<evidence type="ECO:0000313" key="3">
    <source>
        <dbReference type="Proteomes" id="UP001215280"/>
    </source>
</evidence>
<feature type="compositionally biased region" description="Low complexity" evidence="1">
    <location>
        <begin position="216"/>
        <end position="226"/>
    </location>
</feature>
<feature type="compositionally biased region" description="Basic and acidic residues" evidence="1">
    <location>
        <begin position="240"/>
        <end position="253"/>
    </location>
</feature>
<sequence>METDKLTHLGIDAYLQGRDGGRLPLGPPSVDGNQITTLVEMLENPKPYCLKWCKNQDSPSINAWCEIFRPSVRVKSGHRKIVRVANHFMSSDDDQTQSRSSKGRLELPLQRDAWLWTPRSGSGFVSLEIRRLRTPPKETERPDEANPGSLLYEVDMDMLDDDAKGMAMPPYIIFRFEFKPIENGDGKTSPVVLSGKKRLEARRSTLHRKRVQRIQSSDLSELSSSEPEPEGTSAVASSSIDKRKVVNTRKDDPQNNNKRSQRPDSEASEQGIDVLLKKRKAILREQGEIEEAKKLKRAKHEMLIKALQEDTDARAEKLLEVQYESQQIDDEIEKMEAALQMR</sequence>
<dbReference type="EMBL" id="JARJLG010000008">
    <property type="protein sequence ID" value="KAJ7778701.1"/>
    <property type="molecule type" value="Genomic_DNA"/>
</dbReference>
<feature type="region of interest" description="Disordered" evidence="1">
    <location>
        <begin position="203"/>
        <end position="271"/>
    </location>
</feature>
<proteinExistence type="predicted"/>
<organism evidence="2 3">
    <name type="scientific">Mycena maculata</name>
    <dbReference type="NCBI Taxonomy" id="230809"/>
    <lineage>
        <taxon>Eukaryota</taxon>
        <taxon>Fungi</taxon>
        <taxon>Dikarya</taxon>
        <taxon>Basidiomycota</taxon>
        <taxon>Agaricomycotina</taxon>
        <taxon>Agaricomycetes</taxon>
        <taxon>Agaricomycetidae</taxon>
        <taxon>Agaricales</taxon>
        <taxon>Marasmiineae</taxon>
        <taxon>Mycenaceae</taxon>
        <taxon>Mycena</taxon>
    </lineage>
</organism>
<name>A0AAD7NX07_9AGAR</name>
<reference evidence="2" key="1">
    <citation type="submission" date="2023-03" db="EMBL/GenBank/DDBJ databases">
        <title>Massive genome expansion in bonnet fungi (Mycena s.s.) driven by repeated elements and novel gene families across ecological guilds.</title>
        <authorList>
            <consortium name="Lawrence Berkeley National Laboratory"/>
            <person name="Harder C.B."/>
            <person name="Miyauchi S."/>
            <person name="Viragh M."/>
            <person name="Kuo A."/>
            <person name="Thoen E."/>
            <person name="Andreopoulos B."/>
            <person name="Lu D."/>
            <person name="Skrede I."/>
            <person name="Drula E."/>
            <person name="Henrissat B."/>
            <person name="Morin E."/>
            <person name="Kohler A."/>
            <person name="Barry K."/>
            <person name="LaButti K."/>
            <person name="Morin E."/>
            <person name="Salamov A."/>
            <person name="Lipzen A."/>
            <person name="Mereny Z."/>
            <person name="Hegedus B."/>
            <person name="Baldrian P."/>
            <person name="Stursova M."/>
            <person name="Weitz H."/>
            <person name="Taylor A."/>
            <person name="Grigoriev I.V."/>
            <person name="Nagy L.G."/>
            <person name="Martin F."/>
            <person name="Kauserud H."/>
        </authorList>
    </citation>
    <scope>NUCLEOTIDE SEQUENCE</scope>
    <source>
        <strain evidence="2">CBHHK188m</strain>
    </source>
</reference>
<comment type="caution">
    <text evidence="2">The sequence shown here is derived from an EMBL/GenBank/DDBJ whole genome shotgun (WGS) entry which is preliminary data.</text>
</comment>
<evidence type="ECO:0000256" key="1">
    <source>
        <dbReference type="SAM" id="MobiDB-lite"/>
    </source>
</evidence>